<comment type="caution">
    <text evidence="9">The sequence shown here is derived from an EMBL/GenBank/DDBJ whole genome shotgun (WGS) entry which is preliminary data.</text>
</comment>
<feature type="transmembrane region" description="Helical" evidence="8">
    <location>
        <begin position="336"/>
        <end position="352"/>
    </location>
</feature>
<dbReference type="EMBL" id="JAAMOW010000007">
    <property type="protein sequence ID" value="NGY06028.1"/>
    <property type="molecule type" value="Genomic_DNA"/>
</dbReference>
<dbReference type="PANTHER" id="PTHR32063:SF14">
    <property type="entry name" value="BLL4319 PROTEIN"/>
    <property type="match status" value="1"/>
</dbReference>
<dbReference type="Gene3D" id="3.30.2090.10">
    <property type="entry name" value="Multidrug efflux transporter AcrB TolC docking domain, DN and DC subdomains"/>
    <property type="match status" value="2"/>
</dbReference>
<evidence type="ECO:0000256" key="4">
    <source>
        <dbReference type="ARBA" id="ARBA00022519"/>
    </source>
</evidence>
<evidence type="ECO:0000256" key="5">
    <source>
        <dbReference type="ARBA" id="ARBA00022692"/>
    </source>
</evidence>
<dbReference type="PRINTS" id="PR00702">
    <property type="entry name" value="ACRIFLAVINRP"/>
</dbReference>
<dbReference type="Pfam" id="PF00873">
    <property type="entry name" value="ACR_tran"/>
    <property type="match status" value="1"/>
</dbReference>
<accession>A0A6M2BU72</accession>
<keyword evidence="2" id="KW-0813">Transport</keyword>
<name>A0A6M2BU72_9GAMM</name>
<keyword evidence="4" id="KW-0997">Cell inner membrane</keyword>
<dbReference type="InterPro" id="IPR027463">
    <property type="entry name" value="AcrB_DN_DC_subdom"/>
</dbReference>
<dbReference type="InterPro" id="IPR001036">
    <property type="entry name" value="Acrflvin-R"/>
</dbReference>
<feature type="transmembrane region" description="Helical" evidence="8">
    <location>
        <begin position="951"/>
        <end position="975"/>
    </location>
</feature>
<keyword evidence="7 8" id="KW-0472">Membrane</keyword>
<dbReference type="SUPFAM" id="SSF82866">
    <property type="entry name" value="Multidrug efflux transporter AcrB transmembrane domain"/>
    <property type="match status" value="2"/>
</dbReference>
<evidence type="ECO:0000313" key="10">
    <source>
        <dbReference type="Proteomes" id="UP000472676"/>
    </source>
</evidence>
<dbReference type="FunFam" id="1.20.1640.10:FF:000001">
    <property type="entry name" value="Efflux pump membrane transporter"/>
    <property type="match status" value="1"/>
</dbReference>
<feature type="transmembrane region" description="Helical" evidence="8">
    <location>
        <begin position="430"/>
        <end position="450"/>
    </location>
</feature>
<sequence length="1031" mass="111844">MKFTDIFIRNPVLATVVSLLILVLGLRALAQLPIRQFPKSEIATVTITTQYYGANSDVIAGFVTTPIEAAVAQAQGIDYMNSISQAGTSTVTASLRLNYDANKALTEISTKVNSVLNQLPPQSQQPIITLSTGESTDSMYIGFYSDTLAGNQITDYLLRVVKPKLQTIPGVQTAEILGERQFALRAWLDPDKLAAHGLTAQDVYTALAANNYISALGSTKGQMVTVDITAGTDLHSVDEFKRLIIKQKGISVVRLEDVANVTLGAENYDFDALMNDKQAVFMGIKVAPDANVLSVISGVRDVFPEIQSQLPAGLNGKINYDSTDYINNAIHEVEKTLVEALIIVTLVIFLFLGAPRSVLIPAVAIPLSLVGGFFIMLVLGYSVNLLTLLALVLAIGLVVDDAIIVVENVDRHLKEGKTPMQAALIGARELAGPIIAISVVLIAVYVPIGFQGGLTGSLFSEFAFTLAGAVAVSAVVALTLSPMLASRFLRAEHQQGRLVKRIDRNFEWTRHQYERLLKIGLRHWAVVVTFGFIVIVLIFVMMKFTQRELAPNEDQSFMIVYGYASPNAGTQQMQRYAKQVYDIVAGHPEHDQVFQFTGINGQNTTLTGVILKPWDQRTKDADTLQKELQAQVNHVAGAKIYASLPPPLPTGTGGNNTPVVFVLGTTEPFANLNDVILRMLDKARKSGKFYFIDTDLKLNKPQVTVNVQRDKVAALGLTMQDVGASLGAMLGGGYVNYFSISGRSYKVIPQVEQYDRLNPEQLKDFYIRAANGVMVPASTVISLKTETIPTRISHFQQLNSATFSGVPVGSLGDALAYLKKIAREEMPQGYSIDYAGQSRQYIQESSSFALTFAFAVVIIFLALSAQFGSFRDPLIVMMSVPMAIFGAMIFIFLGIKKATLNIYTEVGLVTLIGLISKHGILIVQFANDEQKAGRSKWDAIMIAAGIRLRPILMTTAAMVLSVVPLVIASGAGAVGRNHMGLVIFTGISIGTLFTLFVVPAMYLWLAADHKGTPRLLSDEGVDTVKPKPGVP</sequence>
<feature type="transmembrane region" description="Helical" evidence="8">
    <location>
        <begin position="907"/>
        <end position="926"/>
    </location>
</feature>
<dbReference type="GO" id="GO:0042910">
    <property type="term" value="F:xenobiotic transmembrane transporter activity"/>
    <property type="evidence" value="ECO:0007669"/>
    <property type="project" value="TreeGrafter"/>
</dbReference>
<dbReference type="Proteomes" id="UP000472676">
    <property type="component" value="Unassembled WGS sequence"/>
</dbReference>
<dbReference type="Gene3D" id="3.30.70.1430">
    <property type="entry name" value="Multidrug efflux transporter AcrB pore domain"/>
    <property type="match status" value="2"/>
</dbReference>
<feature type="transmembrane region" description="Helical" evidence="8">
    <location>
        <begin position="524"/>
        <end position="542"/>
    </location>
</feature>
<dbReference type="PANTHER" id="PTHR32063">
    <property type="match status" value="1"/>
</dbReference>
<feature type="transmembrane region" description="Helical" evidence="8">
    <location>
        <begin position="874"/>
        <end position="895"/>
    </location>
</feature>
<reference evidence="9 10" key="1">
    <citation type="journal article" date="2014" name="Int. J. Syst. Evol. Microbiol.">
        <title>Solimonas terrae sp. nov., isolated from soil.</title>
        <authorList>
            <person name="Kim S.J."/>
            <person name="Moon J.Y."/>
            <person name="Weon H.Y."/>
            <person name="Ahn J.H."/>
            <person name="Chen W.M."/>
            <person name="Kwon S.W."/>
        </authorList>
    </citation>
    <scope>NUCLEOTIDE SEQUENCE [LARGE SCALE GENOMIC DNA]</scope>
    <source>
        <strain evidence="9 10">KIS83-12</strain>
    </source>
</reference>
<feature type="transmembrane region" description="Helical" evidence="8">
    <location>
        <begin position="359"/>
        <end position="379"/>
    </location>
</feature>
<dbReference type="Gene3D" id="3.30.70.1440">
    <property type="entry name" value="Multidrug efflux transporter AcrB pore domain"/>
    <property type="match status" value="1"/>
</dbReference>
<dbReference type="Gene3D" id="1.20.1640.10">
    <property type="entry name" value="Multidrug efflux transporter AcrB transmembrane domain"/>
    <property type="match status" value="2"/>
</dbReference>
<evidence type="ECO:0000256" key="2">
    <source>
        <dbReference type="ARBA" id="ARBA00022448"/>
    </source>
</evidence>
<evidence type="ECO:0000256" key="8">
    <source>
        <dbReference type="SAM" id="Phobius"/>
    </source>
</evidence>
<evidence type="ECO:0000256" key="3">
    <source>
        <dbReference type="ARBA" id="ARBA00022475"/>
    </source>
</evidence>
<gene>
    <name evidence="9" type="ORF">G7Y85_14735</name>
</gene>
<dbReference type="SUPFAM" id="SSF82693">
    <property type="entry name" value="Multidrug efflux transporter AcrB pore domain, PN1, PN2, PC1 and PC2 subdomains"/>
    <property type="match status" value="4"/>
</dbReference>
<dbReference type="AlphaFoldDB" id="A0A6M2BU72"/>
<keyword evidence="3" id="KW-1003">Cell membrane</keyword>
<dbReference type="SUPFAM" id="SSF82714">
    <property type="entry name" value="Multidrug efflux transporter AcrB TolC docking domain, DN and DC subdomains"/>
    <property type="match status" value="2"/>
</dbReference>
<evidence type="ECO:0000256" key="1">
    <source>
        <dbReference type="ARBA" id="ARBA00004429"/>
    </source>
</evidence>
<dbReference type="RefSeq" id="WP_166258690.1">
    <property type="nucleotide sequence ID" value="NZ_JAAMOW010000007.1"/>
</dbReference>
<keyword evidence="6 8" id="KW-1133">Transmembrane helix</keyword>
<comment type="subcellular location">
    <subcellularLocation>
        <location evidence="1">Cell inner membrane</location>
        <topology evidence="1">Multi-pass membrane protein</topology>
    </subcellularLocation>
</comment>
<organism evidence="9 10">
    <name type="scientific">Solimonas terrae</name>
    <dbReference type="NCBI Taxonomy" id="1396819"/>
    <lineage>
        <taxon>Bacteria</taxon>
        <taxon>Pseudomonadati</taxon>
        <taxon>Pseudomonadota</taxon>
        <taxon>Gammaproteobacteria</taxon>
        <taxon>Nevskiales</taxon>
        <taxon>Nevskiaceae</taxon>
        <taxon>Solimonas</taxon>
    </lineage>
</organism>
<evidence type="ECO:0000256" key="6">
    <source>
        <dbReference type="ARBA" id="ARBA00022989"/>
    </source>
</evidence>
<feature type="transmembrane region" description="Helical" evidence="8">
    <location>
        <begin position="848"/>
        <end position="867"/>
    </location>
</feature>
<feature type="transmembrane region" description="Helical" evidence="8">
    <location>
        <begin position="981"/>
        <end position="1005"/>
    </location>
</feature>
<proteinExistence type="predicted"/>
<evidence type="ECO:0000313" key="9">
    <source>
        <dbReference type="EMBL" id="NGY06028.1"/>
    </source>
</evidence>
<dbReference type="GO" id="GO:0005886">
    <property type="term" value="C:plasma membrane"/>
    <property type="evidence" value="ECO:0007669"/>
    <property type="project" value="UniProtKB-SubCell"/>
</dbReference>
<feature type="transmembrane region" description="Helical" evidence="8">
    <location>
        <begin position="462"/>
        <end position="485"/>
    </location>
</feature>
<feature type="transmembrane region" description="Helical" evidence="8">
    <location>
        <begin position="385"/>
        <end position="409"/>
    </location>
</feature>
<evidence type="ECO:0000256" key="7">
    <source>
        <dbReference type="ARBA" id="ARBA00023136"/>
    </source>
</evidence>
<dbReference type="Gene3D" id="3.30.70.1320">
    <property type="entry name" value="Multidrug efflux transporter AcrB pore domain like"/>
    <property type="match status" value="1"/>
</dbReference>
<keyword evidence="5 8" id="KW-0812">Transmembrane</keyword>
<protein>
    <submittedName>
        <fullName evidence="9">Multidrug efflux protein</fullName>
    </submittedName>
</protein>
<keyword evidence="10" id="KW-1185">Reference proteome</keyword>